<comment type="caution">
    <text evidence="2">The sequence shown here is derived from an EMBL/GenBank/DDBJ whole genome shotgun (WGS) entry which is preliminary data.</text>
</comment>
<gene>
    <name evidence="2" type="ORF">Air01nite_33860</name>
</gene>
<protein>
    <submittedName>
        <fullName evidence="2">Uncharacterized protein</fullName>
    </submittedName>
</protein>
<keyword evidence="3" id="KW-1185">Reference proteome</keyword>
<reference evidence="2 3" key="1">
    <citation type="submission" date="2021-01" db="EMBL/GenBank/DDBJ databases">
        <title>Whole genome shotgun sequence of Asanoa iriomotensis NBRC 100142.</title>
        <authorList>
            <person name="Komaki H."/>
            <person name="Tamura T."/>
        </authorList>
    </citation>
    <scope>NUCLEOTIDE SEQUENCE [LARGE SCALE GENOMIC DNA]</scope>
    <source>
        <strain evidence="2 3">NBRC 100142</strain>
    </source>
</reference>
<sequence>MQLTPKKVLALILGIGLPVAIGAGWVLGQRGAVAGGPSGGSGAMGNAPREEVPTPAAQYDVYDKAPLVVPMASTGPVTRSGSAAAPKTSAAPHPTATPTVVPEDHPPSPGPSPTESEATPEPSAGTPDKTD</sequence>
<feature type="region of interest" description="Disordered" evidence="1">
    <location>
        <begin position="30"/>
        <end position="58"/>
    </location>
</feature>
<feature type="compositionally biased region" description="Gly residues" evidence="1">
    <location>
        <begin position="33"/>
        <end position="43"/>
    </location>
</feature>
<evidence type="ECO:0000256" key="1">
    <source>
        <dbReference type="SAM" id="MobiDB-lite"/>
    </source>
</evidence>
<name>A0ABQ4C3D3_9ACTN</name>
<accession>A0ABQ4C3D3</accession>
<dbReference type="RefSeq" id="WP_203703391.1">
    <property type="nucleotide sequence ID" value="NZ_BAAALU010000021.1"/>
</dbReference>
<feature type="compositionally biased region" description="Low complexity" evidence="1">
    <location>
        <begin position="113"/>
        <end position="123"/>
    </location>
</feature>
<feature type="compositionally biased region" description="Low complexity" evidence="1">
    <location>
        <begin position="83"/>
        <end position="99"/>
    </location>
</feature>
<feature type="region of interest" description="Disordered" evidence="1">
    <location>
        <begin position="71"/>
        <end position="131"/>
    </location>
</feature>
<proteinExistence type="predicted"/>
<organism evidence="2 3">
    <name type="scientific">Asanoa iriomotensis</name>
    <dbReference type="NCBI Taxonomy" id="234613"/>
    <lineage>
        <taxon>Bacteria</taxon>
        <taxon>Bacillati</taxon>
        <taxon>Actinomycetota</taxon>
        <taxon>Actinomycetes</taxon>
        <taxon>Micromonosporales</taxon>
        <taxon>Micromonosporaceae</taxon>
        <taxon>Asanoa</taxon>
    </lineage>
</organism>
<evidence type="ECO:0000313" key="3">
    <source>
        <dbReference type="Proteomes" id="UP000624325"/>
    </source>
</evidence>
<dbReference type="EMBL" id="BONC01000021">
    <property type="protein sequence ID" value="GIF57291.1"/>
    <property type="molecule type" value="Genomic_DNA"/>
</dbReference>
<dbReference type="Proteomes" id="UP000624325">
    <property type="component" value="Unassembled WGS sequence"/>
</dbReference>
<evidence type="ECO:0000313" key="2">
    <source>
        <dbReference type="EMBL" id="GIF57291.1"/>
    </source>
</evidence>